<proteinExistence type="predicted"/>
<comment type="caution">
    <text evidence="1">The sequence shown here is derived from an EMBL/GenBank/DDBJ whole genome shotgun (WGS) entry which is preliminary data.</text>
</comment>
<sequence>MSFSHGKGEIIMKETEKVWIKEPAKFDDMVSFLNWFDTTDSVDETVQRA</sequence>
<feature type="non-terminal residue" evidence="1">
    <location>
        <position position="49"/>
    </location>
</feature>
<organism evidence="1">
    <name type="scientific">marine sediment metagenome</name>
    <dbReference type="NCBI Taxonomy" id="412755"/>
    <lineage>
        <taxon>unclassified sequences</taxon>
        <taxon>metagenomes</taxon>
        <taxon>ecological metagenomes</taxon>
    </lineage>
</organism>
<protein>
    <submittedName>
        <fullName evidence="1">Uncharacterized protein</fullName>
    </submittedName>
</protein>
<name>A0A0F9HF98_9ZZZZ</name>
<dbReference type="EMBL" id="LAZR01017088">
    <property type="protein sequence ID" value="KKM01832.1"/>
    <property type="molecule type" value="Genomic_DNA"/>
</dbReference>
<dbReference type="AlphaFoldDB" id="A0A0F9HF98"/>
<reference evidence="1" key="1">
    <citation type="journal article" date="2015" name="Nature">
        <title>Complex archaea that bridge the gap between prokaryotes and eukaryotes.</title>
        <authorList>
            <person name="Spang A."/>
            <person name="Saw J.H."/>
            <person name="Jorgensen S.L."/>
            <person name="Zaremba-Niedzwiedzka K."/>
            <person name="Martijn J."/>
            <person name="Lind A.E."/>
            <person name="van Eijk R."/>
            <person name="Schleper C."/>
            <person name="Guy L."/>
            <person name="Ettema T.J."/>
        </authorList>
    </citation>
    <scope>NUCLEOTIDE SEQUENCE</scope>
</reference>
<accession>A0A0F9HF98</accession>
<evidence type="ECO:0000313" key="1">
    <source>
        <dbReference type="EMBL" id="KKM01832.1"/>
    </source>
</evidence>
<gene>
    <name evidence="1" type="ORF">LCGC14_1790430</name>
</gene>